<evidence type="ECO:0000256" key="5">
    <source>
        <dbReference type="ARBA" id="ARBA00022741"/>
    </source>
</evidence>
<dbReference type="Pfam" id="PF00005">
    <property type="entry name" value="ABC_tran"/>
    <property type="match status" value="1"/>
</dbReference>
<evidence type="ECO:0000256" key="7">
    <source>
        <dbReference type="ARBA" id="ARBA00022989"/>
    </source>
</evidence>
<dbReference type="RefSeq" id="WP_111931098.1">
    <property type="nucleotide sequence ID" value="NZ_CADFFP010000006.1"/>
</dbReference>
<name>A0A329CLV5_9BURK</name>
<evidence type="ECO:0000259" key="11">
    <source>
        <dbReference type="PROSITE" id="PS50929"/>
    </source>
</evidence>
<dbReference type="InterPro" id="IPR027417">
    <property type="entry name" value="P-loop_NTPase"/>
</dbReference>
<feature type="domain" description="ABC transporter" evidence="10">
    <location>
        <begin position="364"/>
        <end position="598"/>
    </location>
</feature>
<dbReference type="Proteomes" id="UP000248918">
    <property type="component" value="Unassembled WGS sequence"/>
</dbReference>
<dbReference type="GO" id="GO:0016887">
    <property type="term" value="F:ATP hydrolysis activity"/>
    <property type="evidence" value="ECO:0007669"/>
    <property type="project" value="InterPro"/>
</dbReference>
<evidence type="ECO:0000256" key="2">
    <source>
        <dbReference type="ARBA" id="ARBA00022475"/>
    </source>
</evidence>
<dbReference type="Gene3D" id="3.40.50.300">
    <property type="entry name" value="P-loop containing nucleotide triphosphate hydrolases"/>
    <property type="match status" value="1"/>
</dbReference>
<keyword evidence="4 9" id="KW-0812">Transmembrane</keyword>
<evidence type="ECO:0000259" key="10">
    <source>
        <dbReference type="PROSITE" id="PS50893"/>
    </source>
</evidence>
<accession>A0A329CLV5</accession>
<protein>
    <submittedName>
        <fullName evidence="12">ATP-binding cassette subfamily B protein</fullName>
    </submittedName>
</protein>
<evidence type="ECO:0000256" key="3">
    <source>
        <dbReference type="ARBA" id="ARBA00022519"/>
    </source>
</evidence>
<dbReference type="GO" id="GO:0005886">
    <property type="term" value="C:plasma membrane"/>
    <property type="evidence" value="ECO:0007669"/>
    <property type="project" value="UniProtKB-SubCell"/>
</dbReference>
<feature type="transmembrane region" description="Helical" evidence="9">
    <location>
        <begin position="271"/>
        <end position="294"/>
    </location>
</feature>
<dbReference type="EMBL" id="QLTK01000005">
    <property type="protein sequence ID" value="RAS35370.1"/>
    <property type="molecule type" value="Genomic_DNA"/>
</dbReference>
<dbReference type="OrthoDB" id="8554730at2"/>
<feature type="transmembrane region" description="Helical" evidence="9">
    <location>
        <begin position="44"/>
        <end position="63"/>
    </location>
</feature>
<keyword evidence="3" id="KW-0997">Cell inner membrane</keyword>
<dbReference type="Pfam" id="PF00664">
    <property type="entry name" value="ABC_membrane"/>
    <property type="match status" value="1"/>
</dbReference>
<keyword evidence="6 12" id="KW-0067">ATP-binding</keyword>
<evidence type="ECO:0000313" key="13">
    <source>
        <dbReference type="Proteomes" id="UP000248918"/>
    </source>
</evidence>
<dbReference type="SMART" id="SM00382">
    <property type="entry name" value="AAA"/>
    <property type="match status" value="1"/>
</dbReference>
<dbReference type="Gene3D" id="1.20.1560.10">
    <property type="entry name" value="ABC transporter type 1, transmembrane domain"/>
    <property type="match status" value="1"/>
</dbReference>
<dbReference type="InterPro" id="IPR003593">
    <property type="entry name" value="AAA+_ATPase"/>
</dbReference>
<dbReference type="AlphaFoldDB" id="A0A329CLV5"/>
<evidence type="ECO:0000256" key="4">
    <source>
        <dbReference type="ARBA" id="ARBA00022692"/>
    </source>
</evidence>
<dbReference type="PROSITE" id="PS50893">
    <property type="entry name" value="ABC_TRANSPORTER_2"/>
    <property type="match status" value="1"/>
</dbReference>
<evidence type="ECO:0000256" key="6">
    <source>
        <dbReference type="ARBA" id="ARBA00022840"/>
    </source>
</evidence>
<comment type="subcellular location">
    <subcellularLocation>
        <location evidence="1">Cell membrane</location>
        <topology evidence="1">Multi-pass membrane protein</topology>
    </subcellularLocation>
</comment>
<keyword evidence="5" id="KW-0547">Nucleotide-binding</keyword>
<dbReference type="PROSITE" id="PS00211">
    <property type="entry name" value="ABC_TRANSPORTER_1"/>
    <property type="match status" value="1"/>
</dbReference>
<proteinExistence type="predicted"/>
<reference evidence="12 13" key="1">
    <citation type="submission" date="2018-06" db="EMBL/GenBank/DDBJ databases">
        <title>Genomic Encyclopedia of Type Strains, Phase III (KMG-III): the genomes of soil and plant-associated and newly described type strains.</title>
        <authorList>
            <person name="Whitman W."/>
        </authorList>
    </citation>
    <scope>NUCLEOTIDE SEQUENCE [LARGE SCALE GENOMIC DNA]</scope>
    <source>
        <strain evidence="12 13">LMG 23644</strain>
    </source>
</reference>
<dbReference type="GO" id="GO:0005524">
    <property type="term" value="F:ATP binding"/>
    <property type="evidence" value="ECO:0007669"/>
    <property type="project" value="UniProtKB-KW"/>
</dbReference>
<dbReference type="PROSITE" id="PS50929">
    <property type="entry name" value="ABC_TM1F"/>
    <property type="match status" value="1"/>
</dbReference>
<dbReference type="GO" id="GO:0140359">
    <property type="term" value="F:ABC-type transporter activity"/>
    <property type="evidence" value="ECO:0007669"/>
    <property type="project" value="InterPro"/>
</dbReference>
<dbReference type="SUPFAM" id="SSF90123">
    <property type="entry name" value="ABC transporter transmembrane region"/>
    <property type="match status" value="1"/>
</dbReference>
<dbReference type="GO" id="GO:0034040">
    <property type="term" value="F:ATPase-coupled lipid transmembrane transporter activity"/>
    <property type="evidence" value="ECO:0007669"/>
    <property type="project" value="TreeGrafter"/>
</dbReference>
<keyword evidence="2" id="KW-1003">Cell membrane</keyword>
<feature type="transmembrane region" description="Helical" evidence="9">
    <location>
        <begin position="84"/>
        <end position="102"/>
    </location>
</feature>
<dbReference type="PANTHER" id="PTHR24221">
    <property type="entry name" value="ATP-BINDING CASSETTE SUB-FAMILY B"/>
    <property type="match status" value="1"/>
</dbReference>
<comment type="caution">
    <text evidence="12">The sequence shown here is derived from an EMBL/GenBank/DDBJ whole genome shotgun (WGS) entry which is preliminary data.</text>
</comment>
<evidence type="ECO:0000313" key="12">
    <source>
        <dbReference type="EMBL" id="RAS35370.1"/>
    </source>
</evidence>
<gene>
    <name evidence="12" type="ORF">BX591_10589</name>
</gene>
<dbReference type="InterPro" id="IPR017871">
    <property type="entry name" value="ABC_transporter-like_CS"/>
</dbReference>
<evidence type="ECO:0000256" key="9">
    <source>
        <dbReference type="SAM" id="Phobius"/>
    </source>
</evidence>
<feature type="transmembrane region" description="Helical" evidence="9">
    <location>
        <begin position="173"/>
        <end position="206"/>
    </location>
</feature>
<feature type="domain" description="ABC transmembrane type-1" evidence="11">
    <location>
        <begin position="47"/>
        <end position="330"/>
    </location>
</feature>
<dbReference type="InterPro" id="IPR039421">
    <property type="entry name" value="Type_1_exporter"/>
</dbReference>
<evidence type="ECO:0000256" key="1">
    <source>
        <dbReference type="ARBA" id="ARBA00004651"/>
    </source>
</evidence>
<dbReference type="FunFam" id="3.40.50.300:FF:000218">
    <property type="entry name" value="Multidrug ABC transporter ATP-binding protein"/>
    <property type="match status" value="1"/>
</dbReference>
<dbReference type="SUPFAM" id="SSF52540">
    <property type="entry name" value="P-loop containing nucleoside triphosphate hydrolases"/>
    <property type="match status" value="1"/>
</dbReference>
<sequence length="611" mass="66258">MELVDDGDTSRAGRVRRRRRSRVLSRYAGRPIRLIWRYVARHKFAHAVVMFSVVAAVGCALASQYGIRNLIDALPGGRAHPQHVVRAFVVLVALILADNLFWRVAGWVSARTFVAVTGDIRREMFDYLTGHAPSFFSDKQPGVLSSRISATANAVYVLENTVAWTALPPSLTVLGAIAMVAAVSVPMSLTLVGMSTVLAFCLFLLARKGTARHEAFAKQAASVDGELVDVIGNMGLVRAFCAVFTEGRRFDRQLAAESDARKRSLLYLEKLRLLHAVATSILSACVLGWTVWLWSIDQATTGDVVLIGSLGFSILHGSRDIAVAFVDLTQHVARLGEASETLLIPHSMPEPTRAVPLDVREATVDFDNVTFAYPGRRPVLNSLNLHIEAGERVGLVGPSGAGKSTVLALLQHFYEPGSGTVRISGQDIAHVTVQSLQAALSIVPQDVSLLHRSLLENIRYGSPDANEADVRRACEDAHCLDFIAALPEGLETIAGDRGAKLSGGQRQRIAIARAILKDSPILLLDEATSALDTASEIAIQSALERLMKNRTVIAIAHRLSTLQSFDRIVVLNRGRIVQQGSPAQLAAVPGIYRDTLARQIKRTPAPRPDLM</sequence>
<dbReference type="InterPro" id="IPR011527">
    <property type="entry name" value="ABC1_TM_dom"/>
</dbReference>
<keyword evidence="8 9" id="KW-0472">Membrane</keyword>
<organism evidence="12 13">
    <name type="scientific">Paraburkholderia bryophila</name>
    <dbReference type="NCBI Taxonomy" id="420952"/>
    <lineage>
        <taxon>Bacteria</taxon>
        <taxon>Pseudomonadati</taxon>
        <taxon>Pseudomonadota</taxon>
        <taxon>Betaproteobacteria</taxon>
        <taxon>Burkholderiales</taxon>
        <taxon>Burkholderiaceae</taxon>
        <taxon>Paraburkholderia</taxon>
    </lineage>
</organism>
<dbReference type="STRING" id="1169143.GCA_000383275_06341"/>
<evidence type="ECO:0000256" key="8">
    <source>
        <dbReference type="ARBA" id="ARBA00023136"/>
    </source>
</evidence>
<dbReference type="PANTHER" id="PTHR24221:SF654">
    <property type="entry name" value="ATP-BINDING CASSETTE SUB-FAMILY B MEMBER 6"/>
    <property type="match status" value="1"/>
</dbReference>
<dbReference type="InterPro" id="IPR003439">
    <property type="entry name" value="ABC_transporter-like_ATP-bd"/>
</dbReference>
<dbReference type="InterPro" id="IPR036640">
    <property type="entry name" value="ABC1_TM_sf"/>
</dbReference>
<keyword evidence="7 9" id="KW-1133">Transmembrane helix</keyword>